<dbReference type="Gene3D" id="2.40.50.40">
    <property type="match status" value="2"/>
</dbReference>
<dbReference type="PROSITE" id="PS50016">
    <property type="entry name" value="ZF_PHD_2"/>
    <property type="match status" value="1"/>
</dbReference>
<evidence type="ECO:0000256" key="4">
    <source>
        <dbReference type="ARBA" id="ARBA00022833"/>
    </source>
</evidence>
<feature type="region of interest" description="Disordered" evidence="8">
    <location>
        <begin position="50"/>
        <end position="70"/>
    </location>
</feature>
<dbReference type="InterPro" id="IPR001965">
    <property type="entry name" value="Znf_PHD"/>
</dbReference>
<dbReference type="GO" id="GO:0042393">
    <property type="term" value="F:histone binding"/>
    <property type="evidence" value="ECO:0007669"/>
    <property type="project" value="TreeGrafter"/>
</dbReference>
<evidence type="ECO:0000256" key="5">
    <source>
        <dbReference type="ARBA" id="ARBA00022840"/>
    </source>
</evidence>
<keyword evidence="12" id="KW-1185">Reference proteome</keyword>
<dbReference type="PROSITE" id="PS01359">
    <property type="entry name" value="ZF_PHD_1"/>
    <property type="match status" value="1"/>
</dbReference>
<protein>
    <submittedName>
        <fullName evidence="11">Uncharacterized protein</fullName>
    </submittedName>
</protein>
<keyword evidence="2" id="KW-0547">Nucleotide-binding</keyword>
<dbReference type="GO" id="GO:0008270">
    <property type="term" value="F:zinc ion binding"/>
    <property type="evidence" value="ECO:0007669"/>
    <property type="project" value="UniProtKB-KW"/>
</dbReference>
<dbReference type="InterPro" id="IPR011011">
    <property type="entry name" value="Znf_FYVE_PHD"/>
</dbReference>
<dbReference type="InterPro" id="IPR016197">
    <property type="entry name" value="Chromo-like_dom_sf"/>
</dbReference>
<dbReference type="Gene3D" id="3.30.40.10">
    <property type="entry name" value="Zinc/RING finger domain, C3HC4 (zinc finger)"/>
    <property type="match status" value="1"/>
</dbReference>
<dbReference type="GO" id="GO:0000785">
    <property type="term" value="C:chromatin"/>
    <property type="evidence" value="ECO:0007669"/>
    <property type="project" value="TreeGrafter"/>
</dbReference>
<dbReference type="SUPFAM" id="SSF54160">
    <property type="entry name" value="Chromo domain-like"/>
    <property type="match status" value="2"/>
</dbReference>
<accession>A0AAV0E162</accession>
<reference evidence="11" key="1">
    <citation type="submission" date="2022-07" db="EMBL/GenBank/DDBJ databases">
        <authorList>
            <person name="Macas J."/>
            <person name="Novak P."/>
            <person name="Neumann P."/>
        </authorList>
    </citation>
    <scope>NUCLEOTIDE SEQUENCE</scope>
</reference>
<evidence type="ECO:0000256" key="1">
    <source>
        <dbReference type="ARBA" id="ARBA00022723"/>
    </source>
</evidence>
<keyword evidence="5" id="KW-0067">ATP-binding</keyword>
<feature type="domain" description="PHD-type" evidence="10">
    <location>
        <begin position="71"/>
        <end position="120"/>
    </location>
</feature>
<proteinExistence type="predicted"/>
<dbReference type="Proteomes" id="UP001152523">
    <property type="component" value="Unassembled WGS sequence"/>
</dbReference>
<evidence type="ECO:0000259" key="10">
    <source>
        <dbReference type="PROSITE" id="PS50016"/>
    </source>
</evidence>
<sequence length="349" mass="40335">MNLQSGKRKLTAREFKELVTSQARRVRAKDDMQTKSLSVHNFDDHTQELTSTCDSQHRNSKEDNNGTEGEESKCLICSNGGRLLCCAGKGCRRNFHPCCVDPPLKYFPLGTWYCISCVKKKVELGVYAVSEGVESVFDCRDNNYDNEVTHKQKKVEKEYLVKYKGLAHIHNRWIPERVLILEAPTMLAQFKKFNKKVSWKKDWTMPHRLLEKRLLLLPGASETNSLWHNGDGSDSHYEWLVKWMGLDYDQATWELETASCLNSPVALKMISDYERLRKKPNLDVCPENNDKGSKTPFPELLIAPFECASQVHISNFIYVNKLIRYWQTRENAVAIDNQVNDLTFLFKFA</sequence>
<dbReference type="InterPro" id="IPR019787">
    <property type="entry name" value="Znf_PHD-finger"/>
</dbReference>
<keyword evidence="3 7" id="KW-0863">Zinc-finger</keyword>
<dbReference type="GO" id="GO:0016887">
    <property type="term" value="F:ATP hydrolysis activity"/>
    <property type="evidence" value="ECO:0007669"/>
    <property type="project" value="TreeGrafter"/>
</dbReference>
<dbReference type="GO" id="GO:0003677">
    <property type="term" value="F:DNA binding"/>
    <property type="evidence" value="ECO:0007669"/>
    <property type="project" value="TreeGrafter"/>
</dbReference>
<organism evidence="11 12">
    <name type="scientific">Cuscuta epithymum</name>
    <dbReference type="NCBI Taxonomy" id="186058"/>
    <lineage>
        <taxon>Eukaryota</taxon>
        <taxon>Viridiplantae</taxon>
        <taxon>Streptophyta</taxon>
        <taxon>Embryophyta</taxon>
        <taxon>Tracheophyta</taxon>
        <taxon>Spermatophyta</taxon>
        <taxon>Magnoliopsida</taxon>
        <taxon>eudicotyledons</taxon>
        <taxon>Gunneridae</taxon>
        <taxon>Pentapetalae</taxon>
        <taxon>asterids</taxon>
        <taxon>lamiids</taxon>
        <taxon>Solanales</taxon>
        <taxon>Convolvulaceae</taxon>
        <taxon>Cuscuteae</taxon>
        <taxon>Cuscuta</taxon>
        <taxon>Cuscuta subgen. Cuscuta</taxon>
    </lineage>
</organism>
<feature type="domain" description="Chromo" evidence="9">
    <location>
        <begin position="131"/>
        <end position="192"/>
    </location>
</feature>
<dbReference type="GO" id="GO:0003682">
    <property type="term" value="F:chromatin binding"/>
    <property type="evidence" value="ECO:0007669"/>
    <property type="project" value="TreeGrafter"/>
</dbReference>
<dbReference type="PANTHER" id="PTHR45623:SF13">
    <property type="entry name" value="HELICASE PROTEIN MOM1"/>
    <property type="match status" value="1"/>
</dbReference>
<dbReference type="InterPro" id="IPR000953">
    <property type="entry name" value="Chromo/chromo_shadow_dom"/>
</dbReference>
<comment type="caution">
    <text evidence="11">The sequence shown here is derived from an EMBL/GenBank/DDBJ whole genome shotgun (WGS) entry which is preliminary data.</text>
</comment>
<feature type="compositionally biased region" description="Basic and acidic residues" evidence="8">
    <location>
        <begin position="55"/>
        <end position="64"/>
    </location>
</feature>
<evidence type="ECO:0000256" key="2">
    <source>
        <dbReference type="ARBA" id="ARBA00022741"/>
    </source>
</evidence>
<evidence type="ECO:0000256" key="7">
    <source>
        <dbReference type="PROSITE-ProRule" id="PRU00146"/>
    </source>
</evidence>
<dbReference type="EMBL" id="CAMAPF010000222">
    <property type="protein sequence ID" value="CAH9114334.1"/>
    <property type="molecule type" value="Genomic_DNA"/>
</dbReference>
<dbReference type="PROSITE" id="PS50013">
    <property type="entry name" value="CHROMO_2"/>
    <property type="match status" value="2"/>
</dbReference>
<dbReference type="InterPro" id="IPR023780">
    <property type="entry name" value="Chromo_domain"/>
</dbReference>
<feature type="domain" description="Chromo" evidence="9">
    <location>
        <begin position="209"/>
        <end position="275"/>
    </location>
</feature>
<dbReference type="InterPro" id="IPR013083">
    <property type="entry name" value="Znf_RING/FYVE/PHD"/>
</dbReference>
<dbReference type="Pfam" id="PF00385">
    <property type="entry name" value="Chromo"/>
    <property type="match status" value="2"/>
</dbReference>
<keyword evidence="1" id="KW-0479">Metal-binding</keyword>
<gene>
    <name evidence="11" type="ORF">CEPIT_LOCUS20692</name>
</gene>
<evidence type="ECO:0000256" key="8">
    <source>
        <dbReference type="SAM" id="MobiDB-lite"/>
    </source>
</evidence>
<dbReference type="AlphaFoldDB" id="A0AAV0E162"/>
<dbReference type="GO" id="GO:0005524">
    <property type="term" value="F:ATP binding"/>
    <property type="evidence" value="ECO:0007669"/>
    <property type="project" value="UniProtKB-KW"/>
</dbReference>
<evidence type="ECO:0000313" key="12">
    <source>
        <dbReference type="Proteomes" id="UP001152523"/>
    </source>
</evidence>
<dbReference type="SUPFAM" id="SSF57903">
    <property type="entry name" value="FYVE/PHD zinc finger"/>
    <property type="match status" value="1"/>
</dbReference>
<dbReference type="GO" id="GO:0005634">
    <property type="term" value="C:nucleus"/>
    <property type="evidence" value="ECO:0007669"/>
    <property type="project" value="TreeGrafter"/>
</dbReference>
<keyword evidence="6" id="KW-0539">Nucleus</keyword>
<evidence type="ECO:0000259" key="9">
    <source>
        <dbReference type="PROSITE" id="PS50013"/>
    </source>
</evidence>
<evidence type="ECO:0000313" key="11">
    <source>
        <dbReference type="EMBL" id="CAH9114334.1"/>
    </source>
</evidence>
<keyword evidence="4" id="KW-0862">Zinc</keyword>
<dbReference type="GO" id="GO:0140658">
    <property type="term" value="F:ATP-dependent chromatin remodeler activity"/>
    <property type="evidence" value="ECO:0007669"/>
    <property type="project" value="TreeGrafter"/>
</dbReference>
<evidence type="ECO:0000256" key="6">
    <source>
        <dbReference type="ARBA" id="ARBA00023242"/>
    </source>
</evidence>
<evidence type="ECO:0000256" key="3">
    <source>
        <dbReference type="ARBA" id="ARBA00022771"/>
    </source>
</evidence>
<dbReference type="InterPro" id="IPR019786">
    <property type="entry name" value="Zinc_finger_PHD-type_CS"/>
</dbReference>
<name>A0AAV0E162_9ASTE</name>
<dbReference type="SMART" id="SM00298">
    <property type="entry name" value="CHROMO"/>
    <property type="match status" value="2"/>
</dbReference>
<dbReference type="PANTHER" id="PTHR45623">
    <property type="entry name" value="CHROMODOMAIN-HELICASE-DNA-BINDING PROTEIN 3-RELATED-RELATED"/>
    <property type="match status" value="1"/>
</dbReference>
<dbReference type="SMART" id="SM00249">
    <property type="entry name" value="PHD"/>
    <property type="match status" value="1"/>
</dbReference>